<keyword evidence="3 5" id="KW-0810">Translation regulation</keyword>
<name>A0A9D1Z2K0_9FIRM</name>
<evidence type="ECO:0000256" key="5">
    <source>
        <dbReference type="HAMAP-Rule" id="MF_01185"/>
    </source>
</evidence>
<keyword evidence="6" id="KW-0969">Cilium</keyword>
<comment type="subcellular location">
    <subcellularLocation>
        <location evidence="5">Cytoplasm</location>
    </subcellularLocation>
</comment>
<keyword evidence="4 5" id="KW-0143">Chaperone</keyword>
<evidence type="ECO:0000256" key="3">
    <source>
        <dbReference type="ARBA" id="ARBA00022845"/>
    </source>
</evidence>
<dbReference type="InterPro" id="IPR024046">
    <property type="entry name" value="Flagellar_assmbl_FliW_dom_sf"/>
</dbReference>
<sequence>MQIDTKYFGPVEYEEGDLLRFPNGLFGFEAEHSFLLLPFAGSNGSLLSLQSVSTPALAFVVIDPFSLCPAYTPALSPEELRFLGVKESGELGYYVLCVVKEPVSESTVNLRCPVVIHPDDHTAIQVILEDTPYHMRHRLGDFSHGGGASPC</sequence>
<keyword evidence="1 5" id="KW-0963">Cytoplasm</keyword>
<dbReference type="AlphaFoldDB" id="A0A9D1Z2K0"/>
<dbReference type="Pfam" id="PF02623">
    <property type="entry name" value="FliW"/>
    <property type="match status" value="1"/>
</dbReference>
<dbReference type="GO" id="GO:0006417">
    <property type="term" value="P:regulation of translation"/>
    <property type="evidence" value="ECO:0007669"/>
    <property type="project" value="UniProtKB-KW"/>
</dbReference>
<evidence type="ECO:0000256" key="1">
    <source>
        <dbReference type="ARBA" id="ARBA00022490"/>
    </source>
</evidence>
<evidence type="ECO:0000313" key="7">
    <source>
        <dbReference type="Proteomes" id="UP000886824"/>
    </source>
</evidence>
<comment type="caution">
    <text evidence="6">The sequence shown here is derived from an EMBL/GenBank/DDBJ whole genome shotgun (WGS) entry which is preliminary data.</text>
</comment>
<dbReference type="PANTHER" id="PTHR39190">
    <property type="entry name" value="FLAGELLAR ASSEMBLY FACTOR FLIW"/>
    <property type="match status" value="1"/>
</dbReference>
<reference evidence="6" key="1">
    <citation type="journal article" date="2021" name="PeerJ">
        <title>Extensive microbial diversity within the chicken gut microbiome revealed by metagenomics and culture.</title>
        <authorList>
            <person name="Gilroy R."/>
            <person name="Ravi A."/>
            <person name="Getino M."/>
            <person name="Pursley I."/>
            <person name="Horton D.L."/>
            <person name="Alikhan N.F."/>
            <person name="Baker D."/>
            <person name="Gharbi K."/>
            <person name="Hall N."/>
            <person name="Watson M."/>
            <person name="Adriaenssens E.M."/>
            <person name="Foster-Nyarko E."/>
            <person name="Jarju S."/>
            <person name="Secka A."/>
            <person name="Antonio M."/>
            <person name="Oren A."/>
            <person name="Chaudhuri R.R."/>
            <person name="La Ragione R."/>
            <person name="Hildebrand F."/>
            <person name="Pallen M.J."/>
        </authorList>
    </citation>
    <scope>NUCLEOTIDE SEQUENCE</scope>
    <source>
        <strain evidence="6">CHK33-7979</strain>
    </source>
</reference>
<keyword evidence="2 5" id="KW-1005">Bacterial flagellum biogenesis</keyword>
<dbReference type="InterPro" id="IPR003775">
    <property type="entry name" value="Flagellar_assembly_factor_FliW"/>
</dbReference>
<dbReference type="GO" id="GO:0044780">
    <property type="term" value="P:bacterial-type flagellum assembly"/>
    <property type="evidence" value="ECO:0007669"/>
    <property type="project" value="UniProtKB-UniRule"/>
</dbReference>
<evidence type="ECO:0000313" key="6">
    <source>
        <dbReference type="EMBL" id="HIY72470.1"/>
    </source>
</evidence>
<evidence type="ECO:0000256" key="2">
    <source>
        <dbReference type="ARBA" id="ARBA00022795"/>
    </source>
</evidence>
<accession>A0A9D1Z2K0</accession>
<keyword evidence="6" id="KW-0966">Cell projection</keyword>
<protein>
    <recommendedName>
        <fullName evidence="5">Flagellar assembly factor FliW</fullName>
    </recommendedName>
</protein>
<gene>
    <name evidence="5" type="primary">fliW</name>
    <name evidence="6" type="ORF">H9826_00660</name>
</gene>
<organism evidence="6 7">
    <name type="scientific">Candidatus Intestinimonas merdavium</name>
    <dbReference type="NCBI Taxonomy" id="2838622"/>
    <lineage>
        <taxon>Bacteria</taxon>
        <taxon>Bacillati</taxon>
        <taxon>Bacillota</taxon>
        <taxon>Clostridia</taxon>
        <taxon>Eubacteriales</taxon>
        <taxon>Intestinimonas</taxon>
    </lineage>
</organism>
<reference evidence="6" key="2">
    <citation type="submission" date="2021-04" db="EMBL/GenBank/DDBJ databases">
        <authorList>
            <person name="Gilroy R."/>
        </authorList>
    </citation>
    <scope>NUCLEOTIDE SEQUENCE</scope>
    <source>
        <strain evidence="6">CHK33-7979</strain>
    </source>
</reference>
<dbReference type="PANTHER" id="PTHR39190:SF1">
    <property type="entry name" value="FLAGELLAR ASSEMBLY FACTOR FLIW"/>
    <property type="match status" value="1"/>
</dbReference>
<keyword evidence="6" id="KW-0282">Flagellum</keyword>
<comment type="subunit">
    <text evidence="5">Interacts with translational regulator CsrA and flagellin(s).</text>
</comment>
<dbReference type="EMBL" id="DXCX01000011">
    <property type="protein sequence ID" value="HIY72470.1"/>
    <property type="molecule type" value="Genomic_DNA"/>
</dbReference>
<dbReference type="SUPFAM" id="SSF141457">
    <property type="entry name" value="BH3618-like"/>
    <property type="match status" value="1"/>
</dbReference>
<comment type="similarity">
    <text evidence="5">Belongs to the FliW family.</text>
</comment>
<dbReference type="GO" id="GO:0005737">
    <property type="term" value="C:cytoplasm"/>
    <property type="evidence" value="ECO:0007669"/>
    <property type="project" value="UniProtKB-SubCell"/>
</dbReference>
<comment type="function">
    <text evidence="5">Acts as an anti-CsrA protein, binds CsrA and prevents it from repressing translation of its target genes, one of which is flagellin. Binds to flagellin and participates in the assembly of the flagellum.</text>
</comment>
<dbReference type="Proteomes" id="UP000886824">
    <property type="component" value="Unassembled WGS sequence"/>
</dbReference>
<dbReference type="Gene3D" id="2.30.290.10">
    <property type="entry name" value="BH3618-like"/>
    <property type="match status" value="1"/>
</dbReference>
<evidence type="ECO:0000256" key="4">
    <source>
        <dbReference type="ARBA" id="ARBA00023186"/>
    </source>
</evidence>
<dbReference type="HAMAP" id="MF_01185">
    <property type="entry name" value="FliW"/>
    <property type="match status" value="1"/>
</dbReference>
<proteinExistence type="inferred from homology"/>